<dbReference type="AlphaFoldDB" id="A0A1H6F461"/>
<sequence>MMSRHLPAEWEPQTAILLTWPHAQGDWGTQLDAVEHTLLQACLHISKHQSLIIACLDVAHRQTLQQKLNTSGIPTSAYQLYIAPSNDSWARDHSLISIYSNQQRVLLDFQFNGWGNKYPATCDNQISLQLHQQGAFTENGIDSPLQSKDFILEGGSIDSDGCGTLLTTRECLLAPTRNAGWTQAAIEAYLKKTLGVQRILWLEHGGIAGDDTDSHIDMLARFCNAHTIAYSICEDPQDSHYQPLQQMHEELTQFRQSNGEAYQLIPLPLPQALYNQEGQRLPASYANFLIINTAVLLPVYGDPADKIAHQRLSLAFPERKIIDIHCRALIEQYGSLHCMAMQLPCGKEV</sequence>
<dbReference type="Proteomes" id="UP000236724">
    <property type="component" value="Unassembled WGS sequence"/>
</dbReference>
<reference evidence="2 3" key="1">
    <citation type="submission" date="2016-10" db="EMBL/GenBank/DDBJ databases">
        <authorList>
            <person name="de Groot N.N."/>
        </authorList>
    </citation>
    <scope>NUCLEOTIDE SEQUENCE [LARGE SCALE GENOMIC DNA]</scope>
    <source>
        <strain evidence="2">MBHS1</strain>
    </source>
</reference>
<dbReference type="RefSeq" id="WP_286018937.1">
    <property type="nucleotide sequence ID" value="NZ_FMSV02000046.1"/>
</dbReference>
<name>A0A1H6F461_9GAMM</name>
<keyword evidence="1 2" id="KW-0378">Hydrolase</keyword>
<dbReference type="Pfam" id="PF04371">
    <property type="entry name" value="PAD_porph"/>
    <property type="match status" value="1"/>
</dbReference>
<organism evidence="2 3">
    <name type="scientific">Candidatus Venteria ishoeyi</name>
    <dbReference type="NCBI Taxonomy" id="1899563"/>
    <lineage>
        <taxon>Bacteria</taxon>
        <taxon>Pseudomonadati</taxon>
        <taxon>Pseudomonadota</taxon>
        <taxon>Gammaproteobacteria</taxon>
        <taxon>Thiotrichales</taxon>
        <taxon>Thiotrichaceae</taxon>
        <taxon>Venteria</taxon>
    </lineage>
</organism>
<dbReference type="GO" id="GO:0047632">
    <property type="term" value="F:agmatine deiminase activity"/>
    <property type="evidence" value="ECO:0007669"/>
    <property type="project" value="UniProtKB-EC"/>
</dbReference>
<dbReference type="GO" id="GO:0009446">
    <property type="term" value="P:putrescine biosynthetic process"/>
    <property type="evidence" value="ECO:0007669"/>
    <property type="project" value="InterPro"/>
</dbReference>
<dbReference type="SUPFAM" id="SSF55909">
    <property type="entry name" value="Pentein"/>
    <property type="match status" value="1"/>
</dbReference>
<gene>
    <name evidence="2" type="primary">aguA_2</name>
    <name evidence="2" type="ORF">MBHS_00199</name>
</gene>
<dbReference type="InterPro" id="IPR007466">
    <property type="entry name" value="Peptidyl-Arg-deiminase_porph"/>
</dbReference>
<dbReference type="PANTHER" id="PTHR31377:SF0">
    <property type="entry name" value="AGMATINE DEIMINASE-RELATED"/>
    <property type="match status" value="1"/>
</dbReference>
<dbReference type="EC" id="3.5.3.12" evidence="2"/>
<dbReference type="GO" id="GO:0004668">
    <property type="term" value="F:protein-arginine deiminase activity"/>
    <property type="evidence" value="ECO:0007669"/>
    <property type="project" value="InterPro"/>
</dbReference>
<accession>A0A1H6F461</accession>
<evidence type="ECO:0000313" key="2">
    <source>
        <dbReference type="EMBL" id="SEH04353.1"/>
    </source>
</evidence>
<keyword evidence="3" id="KW-1185">Reference proteome</keyword>
<protein>
    <submittedName>
        <fullName evidence="2">Agmatine deiminase</fullName>
        <ecNumber evidence="2">3.5.3.12</ecNumber>
    </submittedName>
</protein>
<dbReference type="EMBL" id="FMSV02000046">
    <property type="protein sequence ID" value="SEH04353.1"/>
    <property type="molecule type" value="Genomic_DNA"/>
</dbReference>
<dbReference type="Gene3D" id="3.75.10.10">
    <property type="entry name" value="L-arginine/glycine Amidinotransferase, Chain A"/>
    <property type="match status" value="1"/>
</dbReference>
<evidence type="ECO:0000313" key="3">
    <source>
        <dbReference type="Proteomes" id="UP000236724"/>
    </source>
</evidence>
<dbReference type="PANTHER" id="PTHR31377">
    <property type="entry name" value="AGMATINE DEIMINASE-RELATED"/>
    <property type="match status" value="1"/>
</dbReference>
<evidence type="ECO:0000256" key="1">
    <source>
        <dbReference type="ARBA" id="ARBA00022801"/>
    </source>
</evidence>
<proteinExistence type="predicted"/>